<dbReference type="SUPFAM" id="SSF55874">
    <property type="entry name" value="ATPase domain of HSP90 chaperone/DNA topoisomerase II/histidine kinase"/>
    <property type="match status" value="1"/>
</dbReference>
<dbReference type="InterPro" id="IPR027417">
    <property type="entry name" value="P-loop_NTPase"/>
</dbReference>
<dbReference type="Pfam" id="PF07568">
    <property type="entry name" value="HisKA_2"/>
    <property type="match status" value="1"/>
</dbReference>
<dbReference type="SUPFAM" id="SSF55781">
    <property type="entry name" value="GAF domain-like"/>
    <property type="match status" value="1"/>
</dbReference>
<dbReference type="InterPro" id="IPR011495">
    <property type="entry name" value="Sig_transdc_His_kin_sub2_dim/P"/>
</dbReference>
<dbReference type="Pfam" id="PF00069">
    <property type="entry name" value="Pkinase"/>
    <property type="match status" value="1"/>
</dbReference>
<dbReference type="InterPro" id="IPR011009">
    <property type="entry name" value="Kinase-like_dom_sf"/>
</dbReference>
<evidence type="ECO:0000313" key="2">
    <source>
        <dbReference type="EMBL" id="MCC8402442.1"/>
    </source>
</evidence>
<dbReference type="PANTHER" id="PTHR43642:SF1">
    <property type="entry name" value="HYBRID SIGNAL TRANSDUCTION HISTIDINE KINASE G"/>
    <property type="match status" value="1"/>
</dbReference>
<organism evidence="2 3">
    <name type="scientific">Paraburkholderia translucens</name>
    <dbReference type="NCBI Taxonomy" id="2886945"/>
    <lineage>
        <taxon>Bacteria</taxon>
        <taxon>Pseudomonadati</taxon>
        <taxon>Pseudomonadota</taxon>
        <taxon>Betaproteobacteria</taxon>
        <taxon>Burkholderiales</taxon>
        <taxon>Burkholderiaceae</taxon>
        <taxon>Paraburkholderia</taxon>
    </lineage>
</organism>
<dbReference type="EMBL" id="JAJITC010000005">
    <property type="protein sequence ID" value="MCC8402442.1"/>
    <property type="molecule type" value="Genomic_DNA"/>
</dbReference>
<comment type="caution">
    <text evidence="2">The sequence shown here is derived from an EMBL/GenBank/DDBJ whole genome shotgun (WGS) entry which is preliminary data.</text>
</comment>
<dbReference type="Pfam" id="PF13191">
    <property type="entry name" value="AAA_16"/>
    <property type="match status" value="1"/>
</dbReference>
<dbReference type="Proteomes" id="UP001430614">
    <property type="component" value="Unassembled WGS sequence"/>
</dbReference>
<dbReference type="InterPro" id="IPR036890">
    <property type="entry name" value="HATPase_C_sf"/>
</dbReference>
<dbReference type="Pfam" id="PF01590">
    <property type="entry name" value="GAF"/>
    <property type="match status" value="1"/>
</dbReference>
<dbReference type="PANTHER" id="PTHR43642">
    <property type="entry name" value="HYBRID SIGNAL TRANSDUCTION HISTIDINE KINASE G"/>
    <property type="match status" value="1"/>
</dbReference>
<dbReference type="SUPFAM" id="SSF52540">
    <property type="entry name" value="P-loop containing nucleoside triphosphate hydrolases"/>
    <property type="match status" value="1"/>
</dbReference>
<dbReference type="SMART" id="SM00220">
    <property type="entry name" value="S_TKc"/>
    <property type="match status" value="1"/>
</dbReference>
<keyword evidence="3" id="KW-1185">Reference proteome</keyword>
<dbReference type="Gene3D" id="1.10.510.10">
    <property type="entry name" value="Transferase(Phosphotransferase) domain 1"/>
    <property type="match status" value="1"/>
</dbReference>
<proteinExistence type="predicted"/>
<accession>A0ABS8KCH3</accession>
<evidence type="ECO:0000313" key="3">
    <source>
        <dbReference type="Proteomes" id="UP001430614"/>
    </source>
</evidence>
<dbReference type="SMART" id="SM00065">
    <property type="entry name" value="GAF"/>
    <property type="match status" value="1"/>
</dbReference>
<dbReference type="Pfam" id="PF02518">
    <property type="entry name" value="HATPase_c"/>
    <property type="match status" value="1"/>
</dbReference>
<dbReference type="PROSITE" id="PS50011">
    <property type="entry name" value="PROTEIN_KINASE_DOM"/>
    <property type="match status" value="1"/>
</dbReference>
<dbReference type="InterPro" id="IPR041664">
    <property type="entry name" value="AAA_16"/>
</dbReference>
<dbReference type="InterPro" id="IPR029016">
    <property type="entry name" value="GAF-like_dom_sf"/>
</dbReference>
<dbReference type="InterPro" id="IPR003018">
    <property type="entry name" value="GAF"/>
</dbReference>
<dbReference type="InterPro" id="IPR000719">
    <property type="entry name" value="Prot_kinase_dom"/>
</dbReference>
<protein>
    <submittedName>
        <fullName evidence="2">AAA family ATPase</fullName>
    </submittedName>
</protein>
<dbReference type="InterPro" id="IPR053159">
    <property type="entry name" value="Hybrid_Histidine_Kinase"/>
</dbReference>
<reference evidence="2 3" key="1">
    <citation type="submission" date="2021-11" db="EMBL/GenBank/DDBJ databases">
        <authorList>
            <person name="Oh E.-T."/>
            <person name="Kim S.-B."/>
        </authorList>
    </citation>
    <scope>NUCLEOTIDE SEQUENCE [LARGE SCALE GENOMIC DNA]</scope>
    <source>
        <strain evidence="2 3">MMS20-SJTN17</strain>
    </source>
</reference>
<name>A0ABS8KCH3_9BURK</name>
<evidence type="ECO:0000259" key="1">
    <source>
        <dbReference type="PROSITE" id="PS50011"/>
    </source>
</evidence>
<dbReference type="Gene3D" id="3.40.50.300">
    <property type="entry name" value="P-loop containing nucleotide triphosphate hydrolases"/>
    <property type="match status" value="1"/>
</dbReference>
<feature type="domain" description="Protein kinase" evidence="1">
    <location>
        <begin position="1"/>
        <end position="265"/>
    </location>
</feature>
<dbReference type="Gene3D" id="3.30.450.40">
    <property type="match status" value="1"/>
</dbReference>
<dbReference type="Gene3D" id="3.30.565.10">
    <property type="entry name" value="Histidine kinase-like ATPase, C-terminal domain"/>
    <property type="match status" value="1"/>
</dbReference>
<dbReference type="InterPro" id="IPR003594">
    <property type="entry name" value="HATPase_dom"/>
</dbReference>
<dbReference type="SMART" id="SM00387">
    <property type="entry name" value="HATPase_c"/>
    <property type="match status" value="1"/>
</dbReference>
<sequence length="1664" mass="183829">MDIEESAAEMLWDDGLFVLSRIDAGDGRPSRLSLRPTESQPSGQTRALLENAFSLRAHLDGPRFTQPVEFVRDSSSIALQLEDPGGVALPALDTSLLSFGQIATIAANAAAALEMLHRKDVIHKDVRPEHLLVNPANWAVALTGFGLSTRVTSAGKEPIHPVMLADALPYLAPERTGLVNRPVDARADLYSLGVLIYWMLTAKYPYSAHSPGEWLYCHTARRPTPLRERVPDVPESLEAIVERLLAKAAEDRYQTARGVEYDLRLCAEQLRAGDGLAPFALGTADADDRLLIPDRLYGREGELSALTQAFDRVAHDGTTEFVLVSGYSGIGKSSLVGEFHQTMSRGRFASGKFDQYKRDIPYATIAQCMETVVEQIIREDERELAKWRRRIQDAMGPHGRLLTELIPVLEEIVGPQPAVAELPPLDAQKRFVTALIRFIGAFATPAQPLVLFLDDLQWLDAGTISVLEALGRGSAISHFLLIGAFRDNEVGPSHPLARVISSVRESSVPVHDVLLAPLGVADVERLVCDTTRGDPAEARRLARLMFEKTGGNPFFAVQFLRVLAEEGHLKLNRASREWVWNVEQIAQGAFPDSVVDLLVKRIERLSERARRLLVDFACLGATSATSVLAQVSGHSSGEVDSALGEAIGHGLVYRRSDGYAFVHDRIQEAAYALLEEAERAPSHLRIGVRLDTGDADPELERNIFEVVNQYNQALDAISDSQVRTRVAILNLRAGRRARAAAAYGTALNYLTVGTRIFGEDAWETHYSEKFSLELLLAECTFLAGSPIEADDRLCRLERYAGNVRDKAAVAFLRITLHTALDKMHAAVEICLSYLCEVDIDWVAHPDREEVDREYAKLVARVQRGSIAELRDNRLLDDEALDATLNVFTAVLPPAFFTDENLVCLVLTRMANLSIAHGNSDASALGFAYLGMVVGPFFGDYESAHEFGKLGMALVDDRGLDRFRARVYLCFSYHVMPWTEPIQAAIPLLRQAFEVATQCGDLTYIGFSSCCLVTSLLAASAPLADIEEQAVERLHVVRSAGFGLIVDIINSQLSLIRELRGGAPWFGSTDSDYPNANALEQHFEGNRALDIAACWYWIRKQEARYLAGDIAGAKEAANKAAPLLWTTWGHQELAVYHFFSALTWLHDRDTHSAQADVLADAKLAEHVNKLRGWALNGPANFAARAALVEAEVARVRGNAFEAMRLYEQAIEHAKAHRLLHLEGLSSEIAGRFYANRGFATIAAVYLRNARSAYLNWGATAKVRMLEAEHSDHRANEPGGSLSGAVESRLEMETVVKASQAISSERVLDSLMNTLMTIVLEHAGARRALLILPHEEQLYIEAEANEGGNVRVERRTASPRNLPLSLLHHCLRTHETLLVDDATTENPFASDEYFSGKRSRSMLCLPLIKQTRLVGALYLENELAPGAFTPPRMAVLKLLASQAAISIENASLEQVEALLEEKDALLKELHHRVKNNLQLISSLLNLQAARVQDKAVAELFQESRNRVRSMAMVHENLYRAGNFARIDMAPHIRNLCAHLSRVYELSQSNVILDVVVDDVQLDMNRAIGCGMIVNELVSNALKHAFPDGRSGRLRVELAEQEDHWCRLKVVDDGIGLPTEFSLEHAESLGLQLVFDLSRQLHGSIEVSRGRGTAFEIDFRLQQSGGQ</sequence>
<dbReference type="RefSeq" id="WP_230561300.1">
    <property type="nucleotide sequence ID" value="NZ_JAJITC010000005.1"/>
</dbReference>
<dbReference type="SUPFAM" id="SSF56112">
    <property type="entry name" value="Protein kinase-like (PK-like)"/>
    <property type="match status" value="1"/>
</dbReference>
<gene>
    <name evidence="2" type="ORF">LJ655_11140</name>
</gene>